<evidence type="ECO:0000256" key="3">
    <source>
        <dbReference type="ARBA" id="ARBA00022801"/>
    </source>
</evidence>
<name>A0ABV0K705_9CYAN</name>
<keyword evidence="8" id="KW-1185">Reference proteome</keyword>
<evidence type="ECO:0000313" key="7">
    <source>
        <dbReference type="EMBL" id="MEP0948554.1"/>
    </source>
</evidence>
<keyword evidence="5" id="KW-0482">Metalloprotease</keyword>
<comment type="caution">
    <text evidence="7">The sequence shown here is derived from an EMBL/GenBank/DDBJ whole genome shotgun (WGS) entry which is preliminary data.</text>
</comment>
<evidence type="ECO:0000256" key="5">
    <source>
        <dbReference type="ARBA" id="ARBA00023049"/>
    </source>
</evidence>
<dbReference type="CDD" id="cd08070">
    <property type="entry name" value="MPN_like"/>
    <property type="match status" value="1"/>
</dbReference>
<keyword evidence="2" id="KW-0479">Metal-binding</keyword>
<protein>
    <submittedName>
        <fullName evidence="7">M67 family metallopeptidase</fullName>
    </submittedName>
</protein>
<dbReference type="PANTHER" id="PTHR34858">
    <property type="entry name" value="CYSO-CYSTEINE PEPTIDASE"/>
    <property type="match status" value="1"/>
</dbReference>
<keyword evidence="1" id="KW-0645">Protease</keyword>
<accession>A0ABV0K705</accession>
<feature type="domain" description="JAB1/MPN/MOV34 metalloenzyme" evidence="6">
    <location>
        <begin position="3"/>
        <end position="163"/>
    </location>
</feature>
<dbReference type="PANTHER" id="PTHR34858:SF1">
    <property type="entry name" value="CYSO-CYSTEINE PEPTIDASE"/>
    <property type="match status" value="1"/>
</dbReference>
<dbReference type="EMBL" id="JAMPKX010000008">
    <property type="protein sequence ID" value="MEP0948554.1"/>
    <property type="molecule type" value="Genomic_DNA"/>
</dbReference>
<keyword evidence="3" id="KW-0378">Hydrolase</keyword>
<dbReference type="Gene3D" id="3.40.140.10">
    <property type="entry name" value="Cytidine Deaminase, domain 2"/>
    <property type="match status" value="1"/>
</dbReference>
<dbReference type="SUPFAM" id="SSF102712">
    <property type="entry name" value="JAB1/MPN domain"/>
    <property type="match status" value="1"/>
</dbReference>
<evidence type="ECO:0000256" key="2">
    <source>
        <dbReference type="ARBA" id="ARBA00022723"/>
    </source>
</evidence>
<organism evidence="7 8">
    <name type="scientific">Leptolyngbya subtilissima DQ-A4</name>
    <dbReference type="NCBI Taxonomy" id="2933933"/>
    <lineage>
        <taxon>Bacteria</taxon>
        <taxon>Bacillati</taxon>
        <taxon>Cyanobacteriota</taxon>
        <taxon>Cyanophyceae</taxon>
        <taxon>Leptolyngbyales</taxon>
        <taxon>Leptolyngbyaceae</taxon>
        <taxon>Leptolyngbya group</taxon>
        <taxon>Leptolyngbya</taxon>
    </lineage>
</organism>
<evidence type="ECO:0000313" key="8">
    <source>
        <dbReference type="Proteomes" id="UP001482513"/>
    </source>
</evidence>
<dbReference type="InterPro" id="IPR051929">
    <property type="entry name" value="VirAsm_ModProt"/>
</dbReference>
<dbReference type="InterPro" id="IPR000555">
    <property type="entry name" value="JAMM/MPN+_dom"/>
</dbReference>
<dbReference type="SMART" id="SM00232">
    <property type="entry name" value="JAB_MPN"/>
    <property type="match status" value="1"/>
</dbReference>
<proteinExistence type="predicted"/>
<keyword evidence="4" id="KW-0862">Zinc</keyword>
<evidence type="ECO:0000259" key="6">
    <source>
        <dbReference type="SMART" id="SM00232"/>
    </source>
</evidence>
<dbReference type="Proteomes" id="UP001482513">
    <property type="component" value="Unassembled WGS sequence"/>
</dbReference>
<dbReference type="RefSeq" id="WP_190706009.1">
    <property type="nucleotide sequence ID" value="NZ_JAMPKX010000008.1"/>
</dbReference>
<gene>
    <name evidence="7" type="ORF">NC992_16840</name>
</gene>
<sequence length="172" mass="18873">MANLYLDADCYQAIVEAAVAGYPKECCGLLVGRRGSGEELPGEVARTVVEVVTLNNAWDPSLLDYTDPAGDGAHSLRDRYWIDPADMLAVQRSARERGLEIIGVFHSHPDHVAVPSECDRTLAWPVYSYIIVSVMAGQVADFKSWQLNDQDQFEPEPVKMIGSSANKASFLS</sequence>
<dbReference type="Pfam" id="PF14464">
    <property type="entry name" value="Prok-JAB"/>
    <property type="match status" value="1"/>
</dbReference>
<dbReference type="InterPro" id="IPR028090">
    <property type="entry name" value="JAB_dom_prok"/>
</dbReference>
<evidence type="ECO:0000256" key="1">
    <source>
        <dbReference type="ARBA" id="ARBA00022670"/>
    </source>
</evidence>
<evidence type="ECO:0000256" key="4">
    <source>
        <dbReference type="ARBA" id="ARBA00022833"/>
    </source>
</evidence>
<reference evidence="7 8" key="1">
    <citation type="submission" date="2022-04" db="EMBL/GenBank/DDBJ databases">
        <title>Positive selection, recombination, and allopatry shape intraspecific diversity of widespread and dominant cyanobacteria.</title>
        <authorList>
            <person name="Wei J."/>
            <person name="Shu W."/>
            <person name="Hu C."/>
        </authorList>
    </citation>
    <scope>NUCLEOTIDE SEQUENCE [LARGE SCALE GENOMIC DNA]</scope>
    <source>
        <strain evidence="7 8">DQ-A4</strain>
    </source>
</reference>